<protein>
    <submittedName>
        <fullName evidence="2">Uncharacterized protein</fullName>
    </submittedName>
</protein>
<evidence type="ECO:0000313" key="3">
    <source>
        <dbReference type="Proteomes" id="UP000747399"/>
    </source>
</evidence>
<dbReference type="Proteomes" id="UP000747399">
    <property type="component" value="Unassembled WGS sequence"/>
</dbReference>
<sequence length="187" mass="19339">MPAGTAVSPMRVYDRVRIPGAQAHRRSSHHNAASLLPGTSLLPRSPPTSLPPLLLLLLPLLPLPQSPLPPQLLLPLVLLGPALPRRRTGGDSSETSPRTTTRHNDLATAAAVAPWISGAAAKSHTPDKPDRCPSVLLLPLAEPADADAAAATAAPTTPRTLAGTCTATSSTSTGMYGIMATRTGRLQ</sequence>
<proteinExistence type="predicted"/>
<feature type="region of interest" description="Disordered" evidence="1">
    <location>
        <begin position="149"/>
        <end position="168"/>
    </location>
</feature>
<dbReference type="EMBL" id="BNCO01000014">
    <property type="protein sequence ID" value="GIL52858.1"/>
    <property type="molecule type" value="Genomic_DNA"/>
</dbReference>
<name>A0A8J4B6Y0_9CHLO</name>
<keyword evidence="3" id="KW-1185">Reference proteome</keyword>
<evidence type="ECO:0000313" key="2">
    <source>
        <dbReference type="EMBL" id="GIL52858.1"/>
    </source>
</evidence>
<gene>
    <name evidence="2" type="ORF">Vafri_8625</name>
</gene>
<accession>A0A8J4B6Y0</accession>
<evidence type="ECO:0000256" key="1">
    <source>
        <dbReference type="SAM" id="MobiDB-lite"/>
    </source>
</evidence>
<reference evidence="2" key="1">
    <citation type="journal article" date="2021" name="Proc. Natl. Acad. Sci. U.S.A.">
        <title>Three genomes in the algal genus Volvox reveal the fate of a haploid sex-determining region after a transition to homothallism.</title>
        <authorList>
            <person name="Yamamoto K."/>
            <person name="Hamaji T."/>
            <person name="Kawai-Toyooka H."/>
            <person name="Matsuzaki R."/>
            <person name="Takahashi F."/>
            <person name="Nishimura Y."/>
            <person name="Kawachi M."/>
            <person name="Noguchi H."/>
            <person name="Minakuchi Y."/>
            <person name="Umen J.G."/>
            <person name="Toyoda A."/>
            <person name="Nozaki H."/>
        </authorList>
    </citation>
    <scope>NUCLEOTIDE SEQUENCE</scope>
    <source>
        <strain evidence="2">NIES-3780</strain>
    </source>
</reference>
<organism evidence="2 3">
    <name type="scientific">Volvox africanus</name>
    <dbReference type="NCBI Taxonomy" id="51714"/>
    <lineage>
        <taxon>Eukaryota</taxon>
        <taxon>Viridiplantae</taxon>
        <taxon>Chlorophyta</taxon>
        <taxon>core chlorophytes</taxon>
        <taxon>Chlorophyceae</taxon>
        <taxon>CS clade</taxon>
        <taxon>Chlamydomonadales</taxon>
        <taxon>Volvocaceae</taxon>
        <taxon>Volvox</taxon>
    </lineage>
</organism>
<comment type="caution">
    <text evidence="2">The sequence shown here is derived from an EMBL/GenBank/DDBJ whole genome shotgun (WGS) entry which is preliminary data.</text>
</comment>
<dbReference type="AlphaFoldDB" id="A0A8J4B6Y0"/>